<reference evidence="2 3" key="1">
    <citation type="submission" date="2018-02" db="EMBL/GenBank/DDBJ databases">
        <title>The genomes of Aspergillus section Nigri reveals drivers in fungal speciation.</title>
        <authorList>
            <consortium name="DOE Joint Genome Institute"/>
            <person name="Vesth T.C."/>
            <person name="Nybo J."/>
            <person name="Theobald S."/>
            <person name="Brandl J."/>
            <person name="Frisvad J.C."/>
            <person name="Nielsen K.F."/>
            <person name="Lyhne E.K."/>
            <person name="Kogle M.E."/>
            <person name="Kuo A."/>
            <person name="Riley R."/>
            <person name="Clum A."/>
            <person name="Nolan M."/>
            <person name="Lipzen A."/>
            <person name="Salamov A."/>
            <person name="Henrissat B."/>
            <person name="Wiebenga A."/>
            <person name="De vries R.P."/>
            <person name="Grigoriev I.V."/>
            <person name="Mortensen U.H."/>
            <person name="Andersen M.R."/>
            <person name="Baker S.E."/>
        </authorList>
    </citation>
    <scope>NUCLEOTIDE SEQUENCE [LARGE SCALE GENOMIC DNA]</scope>
    <source>
        <strain evidence="2 3">CBS 114.51</strain>
    </source>
</reference>
<feature type="transmembrane region" description="Helical" evidence="1">
    <location>
        <begin position="32"/>
        <end position="56"/>
    </location>
</feature>
<feature type="transmembrane region" description="Helical" evidence="1">
    <location>
        <begin position="231"/>
        <end position="252"/>
    </location>
</feature>
<dbReference type="EMBL" id="KZ824835">
    <property type="protein sequence ID" value="RAH77892.1"/>
    <property type="molecule type" value="Genomic_DNA"/>
</dbReference>
<feature type="transmembrane region" description="Helical" evidence="1">
    <location>
        <begin position="150"/>
        <end position="170"/>
    </location>
</feature>
<accession>A0A8T8WQQ4</accession>
<dbReference type="GeneID" id="37181016"/>
<organism evidence="2 3">
    <name type="scientific">Aspergillus japonicus CBS 114.51</name>
    <dbReference type="NCBI Taxonomy" id="1448312"/>
    <lineage>
        <taxon>Eukaryota</taxon>
        <taxon>Fungi</taxon>
        <taxon>Dikarya</taxon>
        <taxon>Ascomycota</taxon>
        <taxon>Pezizomycotina</taxon>
        <taxon>Eurotiomycetes</taxon>
        <taxon>Eurotiomycetidae</taxon>
        <taxon>Eurotiales</taxon>
        <taxon>Aspergillaceae</taxon>
        <taxon>Aspergillus</taxon>
        <taxon>Aspergillus subgen. Circumdati</taxon>
    </lineage>
</organism>
<keyword evidence="1" id="KW-0812">Transmembrane</keyword>
<gene>
    <name evidence="2" type="ORF">BO86DRAFT_458886</name>
</gene>
<protein>
    <recommendedName>
        <fullName evidence="4">Integral membrane protein</fullName>
    </recommendedName>
</protein>
<keyword evidence="1" id="KW-0472">Membrane</keyword>
<name>A0A8T8WQQ4_ASPJA</name>
<feature type="non-terminal residue" evidence="2">
    <location>
        <position position="324"/>
    </location>
</feature>
<keyword evidence="3" id="KW-1185">Reference proteome</keyword>
<dbReference type="AlphaFoldDB" id="A0A8T8WQQ4"/>
<feature type="transmembrane region" description="Helical" evidence="1">
    <location>
        <begin position="281"/>
        <end position="300"/>
    </location>
</feature>
<feature type="transmembrane region" description="Helical" evidence="1">
    <location>
        <begin position="195"/>
        <end position="219"/>
    </location>
</feature>
<keyword evidence="1" id="KW-1133">Transmembrane helix</keyword>
<sequence>MAQPASHGGVFPRAKSGQCRAHHAFSSSTARITIVCYAVYLVLFLGLFFFTAARFLTSEDKRKSIAQWLLLALAVTFMLLAQTLAVIMTTLSECAVLTPADTTQALLPITWLLALGKLALFALILLPLCRRLHHGASHKTIDRWIRIPHSVLIAVLAGLLLAALAVQTRLVERIVHPTRYPFAELQRWQRTEKRLWVAVFVVEVLGMSLAAARMGWAVCSARHLRRGELGIFIPLLIVSSVGLALTDLVGYVEGPAFRTAATVEQERNIVSGQQARMYVEYFFYAGTVLAAGVVVASRRLGTAARANLPSWGRAPGPPFFSTFW</sequence>
<evidence type="ECO:0000256" key="1">
    <source>
        <dbReference type="SAM" id="Phobius"/>
    </source>
</evidence>
<feature type="non-terminal residue" evidence="2">
    <location>
        <position position="1"/>
    </location>
</feature>
<feature type="transmembrane region" description="Helical" evidence="1">
    <location>
        <begin position="68"/>
        <end position="89"/>
    </location>
</feature>
<evidence type="ECO:0000313" key="3">
    <source>
        <dbReference type="Proteomes" id="UP000249497"/>
    </source>
</evidence>
<evidence type="ECO:0000313" key="2">
    <source>
        <dbReference type="EMBL" id="RAH77892.1"/>
    </source>
</evidence>
<dbReference type="Proteomes" id="UP000249497">
    <property type="component" value="Unassembled WGS sequence"/>
</dbReference>
<evidence type="ECO:0008006" key="4">
    <source>
        <dbReference type="Google" id="ProtNLM"/>
    </source>
</evidence>
<dbReference type="OrthoDB" id="4507588at2759"/>
<proteinExistence type="predicted"/>
<feature type="transmembrane region" description="Helical" evidence="1">
    <location>
        <begin position="109"/>
        <end position="129"/>
    </location>
</feature>
<dbReference type="RefSeq" id="XP_025523786.1">
    <property type="nucleotide sequence ID" value="XM_025677323.1"/>
</dbReference>